<evidence type="ECO:0000313" key="1">
    <source>
        <dbReference type="EMBL" id="TWS06102.1"/>
    </source>
</evidence>
<gene>
    <name evidence="1" type="ORF">FIV36_06965</name>
</gene>
<comment type="caution">
    <text evidence="1">The sequence shown here is derived from an EMBL/GenBank/DDBJ whole genome shotgun (WGS) entry which is preliminary data.</text>
</comment>
<name>A0A5C5QKR8_9PSED</name>
<proteinExistence type="predicted"/>
<dbReference type="Proteomes" id="UP000317951">
    <property type="component" value="Unassembled WGS sequence"/>
</dbReference>
<dbReference type="AlphaFoldDB" id="A0A5C5QKR8"/>
<accession>A0A5C5QKR8</accession>
<evidence type="ECO:0000313" key="2">
    <source>
        <dbReference type="Proteomes" id="UP000317951"/>
    </source>
</evidence>
<sequence>MGTKFGLPPLYETHQNITDVQIDAKGQEKTSNVSFTLAGNLSVLKGENISGYFYSKASKVNGFDCVLSKYMSPGIAKRI</sequence>
<organism evidence="1 2">
    <name type="scientific">Pseudomonas extremaustralis</name>
    <dbReference type="NCBI Taxonomy" id="359110"/>
    <lineage>
        <taxon>Bacteria</taxon>
        <taxon>Pseudomonadati</taxon>
        <taxon>Pseudomonadota</taxon>
        <taxon>Gammaproteobacteria</taxon>
        <taxon>Pseudomonadales</taxon>
        <taxon>Pseudomonadaceae</taxon>
        <taxon>Pseudomonas</taxon>
    </lineage>
</organism>
<reference evidence="1 2" key="1">
    <citation type="submission" date="2019-06" db="EMBL/GenBank/DDBJ databases">
        <title>Pseudomonas bimorpha sp. nov. isolated from bovine raw milk and skim milk concentrate.</title>
        <authorList>
            <person name="Hofmann K."/>
            <person name="Huptas C."/>
            <person name="Doll E."/>
            <person name="Scherer S."/>
            <person name="Wenning M."/>
        </authorList>
    </citation>
    <scope>NUCLEOTIDE SEQUENCE [LARGE SCALE GENOMIC DNA]</scope>
    <source>
        <strain evidence="1 2">DSM 17835</strain>
    </source>
</reference>
<dbReference type="EMBL" id="VFET01000004">
    <property type="protein sequence ID" value="TWS06102.1"/>
    <property type="molecule type" value="Genomic_DNA"/>
</dbReference>
<protein>
    <submittedName>
        <fullName evidence="1">Uncharacterized protein</fullName>
    </submittedName>
</protein>